<feature type="transmembrane region" description="Helical" evidence="1">
    <location>
        <begin position="45"/>
        <end position="63"/>
    </location>
</feature>
<gene>
    <name evidence="2" type="ORF">CVD27_05930</name>
</gene>
<evidence type="ECO:0000313" key="3">
    <source>
        <dbReference type="Proteomes" id="UP000234950"/>
    </source>
</evidence>
<dbReference type="Pfam" id="PF26310">
    <property type="entry name" value="YczF"/>
    <property type="match status" value="1"/>
</dbReference>
<evidence type="ECO:0000313" key="2">
    <source>
        <dbReference type="EMBL" id="PLS07216.1"/>
    </source>
</evidence>
<feature type="transmembrane region" description="Helical" evidence="1">
    <location>
        <begin position="5"/>
        <end position="25"/>
    </location>
</feature>
<name>A0A2N5HNW3_9BACI</name>
<dbReference type="AlphaFoldDB" id="A0A2N5HNW3"/>
<keyword evidence="1" id="KW-0472">Membrane</keyword>
<dbReference type="RefSeq" id="WP_101646957.1">
    <property type="nucleotide sequence ID" value="NZ_PGVE01000028.1"/>
</dbReference>
<sequence>MKPILIVLVLAGGLLSLIIFLDFIMGTAPIRLVWKALNPFRVMEPAEYVIVFLFTLLFCLRLLKSFLKKRQQGDSQTN</sequence>
<evidence type="ECO:0008006" key="4">
    <source>
        <dbReference type="Google" id="ProtNLM"/>
    </source>
</evidence>
<keyword evidence="3" id="KW-1185">Reference proteome</keyword>
<dbReference type="EMBL" id="PGVE01000028">
    <property type="protein sequence ID" value="PLS07216.1"/>
    <property type="molecule type" value="Genomic_DNA"/>
</dbReference>
<comment type="caution">
    <text evidence="2">The sequence shown here is derived from an EMBL/GenBank/DDBJ whole genome shotgun (WGS) entry which is preliminary data.</text>
</comment>
<dbReference type="OrthoDB" id="2889637at2"/>
<proteinExistence type="predicted"/>
<keyword evidence="1" id="KW-1133">Transmembrane helix</keyword>
<evidence type="ECO:0000256" key="1">
    <source>
        <dbReference type="SAM" id="Phobius"/>
    </source>
</evidence>
<reference evidence="2 3" key="1">
    <citation type="submission" date="2017-11" db="EMBL/GenBank/DDBJ databases">
        <title>Comparitive Functional Genomics of Dry Heat Resistant strains isolated from the Viking Spacecraft.</title>
        <authorList>
            <person name="Seuylemezian A."/>
            <person name="Cooper K."/>
            <person name="Vaishampayan P."/>
        </authorList>
    </citation>
    <scope>NUCLEOTIDE SEQUENCE [LARGE SCALE GENOMIC DNA]</scope>
    <source>
        <strain evidence="2 3">V32-6</strain>
    </source>
</reference>
<protein>
    <recommendedName>
        <fullName evidence="4">Lycopene cyclase domain-containing protein</fullName>
    </recommendedName>
</protein>
<accession>A0A2N5HNW3</accession>
<dbReference type="InterPro" id="IPR058725">
    <property type="entry name" value="YczF"/>
</dbReference>
<dbReference type="Proteomes" id="UP000234950">
    <property type="component" value="Unassembled WGS sequence"/>
</dbReference>
<organism evidence="2 3">
    <name type="scientific">Neobacillus cucumis</name>
    <dbReference type="NCBI Taxonomy" id="1740721"/>
    <lineage>
        <taxon>Bacteria</taxon>
        <taxon>Bacillati</taxon>
        <taxon>Bacillota</taxon>
        <taxon>Bacilli</taxon>
        <taxon>Bacillales</taxon>
        <taxon>Bacillaceae</taxon>
        <taxon>Neobacillus</taxon>
    </lineage>
</organism>
<keyword evidence="1" id="KW-0812">Transmembrane</keyword>